<evidence type="ECO:0000256" key="2">
    <source>
        <dbReference type="ARBA" id="ARBA00023125"/>
    </source>
</evidence>
<proteinExistence type="predicted"/>
<evidence type="ECO:0000313" key="5">
    <source>
        <dbReference type="EMBL" id="NYE71833.1"/>
    </source>
</evidence>
<sequence>MSTTHARGLVPSRMRSAILLPVGDEGRVEQVEQRLIQAVTGGVLRTGERLPSESELARVLRVSPVTVREALGLLRDRGLITTKRGRSGGSFLTEAADPVVFARDRLRGLTRLALRDLGQHYAAIGSACVALAARRARAEEVDAIRRRLAAATAHDDHEWSRHLDEAVLELTALGQSARLTREQMRLQAEFSPLLALIDGDRRKARETAFRRVLTAVERGEARAAADRFAAATEADLVNLIEIQQDLQQ</sequence>
<protein>
    <submittedName>
        <fullName evidence="5">DNA-binding transcriptional ArsR family regulator</fullName>
    </submittedName>
</protein>
<dbReference type="PROSITE" id="PS50949">
    <property type="entry name" value="HTH_GNTR"/>
    <property type="match status" value="1"/>
</dbReference>
<dbReference type="PANTHER" id="PTHR43537">
    <property type="entry name" value="TRANSCRIPTIONAL REGULATOR, GNTR FAMILY"/>
    <property type="match status" value="1"/>
</dbReference>
<dbReference type="CDD" id="cd07377">
    <property type="entry name" value="WHTH_GntR"/>
    <property type="match status" value="1"/>
</dbReference>
<dbReference type="AlphaFoldDB" id="A0A7Y9LCH3"/>
<dbReference type="SMART" id="SM00345">
    <property type="entry name" value="HTH_GNTR"/>
    <property type="match status" value="1"/>
</dbReference>
<dbReference type="SUPFAM" id="SSF46785">
    <property type="entry name" value="Winged helix' DNA-binding domain"/>
    <property type="match status" value="1"/>
</dbReference>
<evidence type="ECO:0000313" key="6">
    <source>
        <dbReference type="Proteomes" id="UP000569914"/>
    </source>
</evidence>
<dbReference type="PANTHER" id="PTHR43537:SF5">
    <property type="entry name" value="UXU OPERON TRANSCRIPTIONAL REGULATOR"/>
    <property type="match status" value="1"/>
</dbReference>
<evidence type="ECO:0000256" key="1">
    <source>
        <dbReference type="ARBA" id="ARBA00023015"/>
    </source>
</evidence>
<keyword evidence="3" id="KW-0804">Transcription</keyword>
<dbReference type="PRINTS" id="PR00035">
    <property type="entry name" value="HTHGNTR"/>
</dbReference>
<keyword evidence="2 5" id="KW-0238">DNA-binding</keyword>
<dbReference type="InterPro" id="IPR036390">
    <property type="entry name" value="WH_DNA-bd_sf"/>
</dbReference>
<dbReference type="Gene3D" id="1.10.10.10">
    <property type="entry name" value="Winged helix-like DNA-binding domain superfamily/Winged helix DNA-binding domain"/>
    <property type="match status" value="1"/>
</dbReference>
<dbReference type="Proteomes" id="UP000569914">
    <property type="component" value="Unassembled WGS sequence"/>
</dbReference>
<dbReference type="GO" id="GO:0003700">
    <property type="term" value="F:DNA-binding transcription factor activity"/>
    <property type="evidence" value="ECO:0007669"/>
    <property type="project" value="InterPro"/>
</dbReference>
<dbReference type="RefSeq" id="WP_218871349.1">
    <property type="nucleotide sequence ID" value="NZ_JACCBU010000001.1"/>
</dbReference>
<evidence type="ECO:0000259" key="4">
    <source>
        <dbReference type="PROSITE" id="PS50949"/>
    </source>
</evidence>
<gene>
    <name evidence="5" type="ORF">BKA15_003162</name>
</gene>
<feature type="domain" description="HTH gntR-type" evidence="4">
    <location>
        <begin position="25"/>
        <end position="95"/>
    </location>
</feature>
<keyword evidence="6" id="KW-1185">Reference proteome</keyword>
<comment type="caution">
    <text evidence="5">The sequence shown here is derived from an EMBL/GenBank/DDBJ whole genome shotgun (WGS) entry which is preliminary data.</text>
</comment>
<accession>A0A7Y9LCH3</accession>
<reference evidence="5 6" key="1">
    <citation type="submission" date="2020-07" db="EMBL/GenBank/DDBJ databases">
        <title>Sequencing the genomes of 1000 actinobacteria strains.</title>
        <authorList>
            <person name="Klenk H.-P."/>
        </authorList>
    </citation>
    <scope>NUCLEOTIDE SEQUENCE [LARGE SCALE GENOMIC DNA]</scope>
    <source>
        <strain evidence="5 6">DSM 22083</strain>
    </source>
</reference>
<organism evidence="5 6">
    <name type="scientific">Microlunatus parietis</name>
    <dbReference type="NCBI Taxonomy" id="682979"/>
    <lineage>
        <taxon>Bacteria</taxon>
        <taxon>Bacillati</taxon>
        <taxon>Actinomycetota</taxon>
        <taxon>Actinomycetes</taxon>
        <taxon>Propionibacteriales</taxon>
        <taxon>Propionibacteriaceae</taxon>
        <taxon>Microlunatus</taxon>
    </lineage>
</organism>
<name>A0A7Y9LCH3_9ACTN</name>
<dbReference type="EMBL" id="JACCBU010000001">
    <property type="protein sequence ID" value="NYE71833.1"/>
    <property type="molecule type" value="Genomic_DNA"/>
</dbReference>
<evidence type="ECO:0000256" key="3">
    <source>
        <dbReference type="ARBA" id="ARBA00023163"/>
    </source>
</evidence>
<dbReference type="InterPro" id="IPR036388">
    <property type="entry name" value="WH-like_DNA-bd_sf"/>
</dbReference>
<keyword evidence="1" id="KW-0805">Transcription regulation</keyword>
<dbReference type="InterPro" id="IPR000524">
    <property type="entry name" value="Tscrpt_reg_HTH_GntR"/>
</dbReference>
<dbReference type="Pfam" id="PF00392">
    <property type="entry name" value="GntR"/>
    <property type="match status" value="1"/>
</dbReference>
<dbReference type="GO" id="GO:0003677">
    <property type="term" value="F:DNA binding"/>
    <property type="evidence" value="ECO:0007669"/>
    <property type="project" value="UniProtKB-KW"/>
</dbReference>